<dbReference type="InterPro" id="IPR050570">
    <property type="entry name" value="Cell_wall_metabolism_enzyme"/>
</dbReference>
<keyword evidence="2" id="KW-0472">Membrane</keyword>
<evidence type="ECO:0000313" key="5">
    <source>
        <dbReference type="Proteomes" id="UP000192746"/>
    </source>
</evidence>
<dbReference type="STRING" id="1185767.IIF7_12172"/>
<dbReference type="PANTHER" id="PTHR21666">
    <property type="entry name" value="PEPTIDASE-RELATED"/>
    <property type="match status" value="1"/>
</dbReference>
<gene>
    <name evidence="4" type="ORF">IIF7_12172</name>
</gene>
<dbReference type="GO" id="GO:0004222">
    <property type="term" value="F:metalloendopeptidase activity"/>
    <property type="evidence" value="ECO:0007669"/>
    <property type="project" value="TreeGrafter"/>
</dbReference>
<accession>A0A1Y1T2G0</accession>
<dbReference type="Proteomes" id="UP000192746">
    <property type="component" value="Unassembled WGS sequence"/>
</dbReference>
<keyword evidence="5" id="KW-1185">Reference proteome</keyword>
<dbReference type="Pfam" id="PF01551">
    <property type="entry name" value="Peptidase_M23"/>
    <property type="match status" value="1"/>
</dbReference>
<organism evidence="4 5">
    <name type="scientific">Zunongwangia atlantica 22II14-10F7</name>
    <dbReference type="NCBI Taxonomy" id="1185767"/>
    <lineage>
        <taxon>Bacteria</taxon>
        <taxon>Pseudomonadati</taxon>
        <taxon>Bacteroidota</taxon>
        <taxon>Flavobacteriia</taxon>
        <taxon>Flavobacteriales</taxon>
        <taxon>Flavobacteriaceae</taxon>
        <taxon>Zunongwangia</taxon>
    </lineage>
</organism>
<dbReference type="PANTHER" id="PTHR21666:SF289">
    <property type="entry name" value="L-ALA--D-GLU ENDOPEPTIDASE"/>
    <property type="match status" value="1"/>
</dbReference>
<dbReference type="InterPro" id="IPR016047">
    <property type="entry name" value="M23ase_b-sheet_dom"/>
</dbReference>
<keyword evidence="2" id="KW-0812">Transmembrane</keyword>
<dbReference type="CDD" id="cd12797">
    <property type="entry name" value="M23_peptidase"/>
    <property type="match status" value="1"/>
</dbReference>
<keyword evidence="2" id="KW-1133">Transmembrane helix</keyword>
<protein>
    <submittedName>
        <fullName evidence="4">M23 family peptidase</fullName>
    </submittedName>
</protein>
<dbReference type="SUPFAM" id="SSF51261">
    <property type="entry name" value="Duplicated hybrid motif"/>
    <property type="match status" value="1"/>
</dbReference>
<feature type="domain" description="M23ase beta-sheet core" evidence="3">
    <location>
        <begin position="187"/>
        <end position="282"/>
    </location>
</feature>
<comment type="caution">
    <text evidence="4">The sequence shown here is derived from an EMBL/GenBank/DDBJ whole genome shotgun (WGS) entry which is preliminary data.</text>
</comment>
<name>A0A1Y1T2G0_9FLAO</name>
<dbReference type="RefSeq" id="WP_084841975.1">
    <property type="nucleotide sequence ID" value="NZ_ARYN01000010.1"/>
</dbReference>
<feature type="transmembrane region" description="Helical" evidence="2">
    <location>
        <begin position="42"/>
        <end position="66"/>
    </location>
</feature>
<reference evidence="4 5" key="1">
    <citation type="submission" date="2013-04" db="EMBL/GenBank/DDBJ databases">
        <title>Zunongwangia sp. 22II14-10F7 Genome Sequencing.</title>
        <authorList>
            <person name="Lai Q."/>
            <person name="Shao Z."/>
        </authorList>
    </citation>
    <scope>NUCLEOTIDE SEQUENCE [LARGE SCALE GENOMIC DNA]</scope>
    <source>
        <strain evidence="4 5">22II14-10F7</strain>
    </source>
</reference>
<dbReference type="EMBL" id="ARYN01000010">
    <property type="protein sequence ID" value="ORL45208.1"/>
    <property type="molecule type" value="Genomic_DNA"/>
</dbReference>
<dbReference type="InterPro" id="IPR011055">
    <property type="entry name" value="Dup_hybrid_motif"/>
</dbReference>
<proteinExistence type="predicted"/>
<evidence type="ECO:0000256" key="1">
    <source>
        <dbReference type="ARBA" id="ARBA00022729"/>
    </source>
</evidence>
<evidence type="ECO:0000313" key="4">
    <source>
        <dbReference type="EMBL" id="ORL45208.1"/>
    </source>
</evidence>
<dbReference type="OrthoDB" id="9814377at2"/>
<dbReference type="AlphaFoldDB" id="A0A1Y1T2G0"/>
<sequence length="289" mass="32414">MSKKKKNKKKFTRKLLHKYRMVILNEDTFEERYSLKLTRLNVFVLVTTSAILLVAATTFIIAFTPLREYIPGYSSPQLKEEAAQLAYKTDSLQNVLKLNNQFLGSIKGVLSGDLQTSDLNRDSIAKFSQDNLEVEVIPPSRADSLLREEVALEDKYNILPGATDNIDFSLFPPVKGTITEGYDAEEKHYAVDVVIPKNSPVKSVADGRVIFAEWTTETGYVIIVKHDYGLISVYKHNASLTKEQGDFVKAGEVVATAGNTGEYTTGPHLHFELWNEGNPVNPTDYIDFE</sequence>
<keyword evidence="1" id="KW-0732">Signal</keyword>
<dbReference type="Gene3D" id="2.70.70.10">
    <property type="entry name" value="Glucose Permease (Domain IIA)"/>
    <property type="match status" value="1"/>
</dbReference>
<evidence type="ECO:0000256" key="2">
    <source>
        <dbReference type="SAM" id="Phobius"/>
    </source>
</evidence>
<evidence type="ECO:0000259" key="3">
    <source>
        <dbReference type="Pfam" id="PF01551"/>
    </source>
</evidence>